<dbReference type="OrthoDB" id="9811153at2"/>
<dbReference type="InterPro" id="IPR014710">
    <property type="entry name" value="RmlC-like_jellyroll"/>
</dbReference>
<comment type="caution">
    <text evidence="2">The sequence shown here is derived from an EMBL/GenBank/DDBJ whole genome shotgun (WGS) entry which is preliminary data.</text>
</comment>
<dbReference type="SUPFAM" id="SSF51182">
    <property type="entry name" value="RmlC-like cupins"/>
    <property type="match status" value="1"/>
</dbReference>
<dbReference type="InterPro" id="IPR013096">
    <property type="entry name" value="Cupin_2"/>
</dbReference>
<dbReference type="InterPro" id="IPR025499">
    <property type="entry name" value="KdgF"/>
</dbReference>
<dbReference type="Gene3D" id="2.60.120.10">
    <property type="entry name" value="Jelly Rolls"/>
    <property type="match status" value="1"/>
</dbReference>
<organism evidence="2 3">
    <name type="scientific">Paenibacillus methanolicus</name>
    <dbReference type="NCBI Taxonomy" id="582686"/>
    <lineage>
        <taxon>Bacteria</taxon>
        <taxon>Bacillati</taxon>
        <taxon>Bacillota</taxon>
        <taxon>Bacilli</taxon>
        <taxon>Bacillales</taxon>
        <taxon>Paenibacillaceae</taxon>
        <taxon>Paenibacillus</taxon>
    </lineage>
</organism>
<name>A0A5S5C667_9BACL</name>
<dbReference type="InterPro" id="IPR011051">
    <property type="entry name" value="RmlC_Cupin_sf"/>
</dbReference>
<sequence length="105" mass="11574">MSNINRWENAEPGVMRRIFPPGQTLMMMEVRFEAGAEGYLHSHEHEQLSYLAQGRLAFTINGETTVLAAGESIAIPSNALHGVKALAPSVLIDAFTPVREDLVKR</sequence>
<dbReference type="Pfam" id="PF07883">
    <property type="entry name" value="Cupin_2"/>
    <property type="match status" value="1"/>
</dbReference>
<evidence type="ECO:0000313" key="2">
    <source>
        <dbReference type="EMBL" id="TYP74834.1"/>
    </source>
</evidence>
<proteinExistence type="predicted"/>
<evidence type="ECO:0000313" key="3">
    <source>
        <dbReference type="Proteomes" id="UP000323257"/>
    </source>
</evidence>
<dbReference type="CDD" id="cd02238">
    <property type="entry name" value="cupin_KdgF"/>
    <property type="match status" value="1"/>
</dbReference>
<dbReference type="RefSeq" id="WP_148930056.1">
    <property type="nucleotide sequence ID" value="NZ_VNHS01000005.1"/>
</dbReference>
<feature type="domain" description="Cupin type-2" evidence="1">
    <location>
        <begin position="29"/>
        <end position="88"/>
    </location>
</feature>
<dbReference type="PANTHER" id="PTHR40112:SF1">
    <property type="entry name" value="H2HPP ISOMERASE"/>
    <property type="match status" value="1"/>
</dbReference>
<dbReference type="PANTHER" id="PTHR40112">
    <property type="entry name" value="H2HPP ISOMERASE"/>
    <property type="match status" value="1"/>
</dbReference>
<reference evidence="2 3" key="1">
    <citation type="submission" date="2019-07" db="EMBL/GenBank/DDBJ databases">
        <title>Genomic Encyclopedia of Type Strains, Phase III (KMG-III): the genomes of soil and plant-associated and newly described type strains.</title>
        <authorList>
            <person name="Whitman W."/>
        </authorList>
    </citation>
    <scope>NUCLEOTIDE SEQUENCE [LARGE SCALE GENOMIC DNA]</scope>
    <source>
        <strain evidence="2 3">BL24</strain>
    </source>
</reference>
<evidence type="ECO:0000259" key="1">
    <source>
        <dbReference type="Pfam" id="PF07883"/>
    </source>
</evidence>
<protein>
    <submittedName>
        <fullName evidence="2">Cupin domain-containing protein</fullName>
    </submittedName>
</protein>
<dbReference type="Proteomes" id="UP000323257">
    <property type="component" value="Unassembled WGS sequence"/>
</dbReference>
<dbReference type="InterPro" id="IPR052535">
    <property type="entry name" value="Bacilysin_H2HPP_isomerase"/>
</dbReference>
<accession>A0A5S5C667</accession>
<dbReference type="AlphaFoldDB" id="A0A5S5C667"/>
<keyword evidence="3" id="KW-1185">Reference proteome</keyword>
<dbReference type="PIRSF" id="PIRSF029883">
    <property type="entry name" value="KdgF"/>
    <property type="match status" value="1"/>
</dbReference>
<dbReference type="EMBL" id="VNHS01000005">
    <property type="protein sequence ID" value="TYP74834.1"/>
    <property type="molecule type" value="Genomic_DNA"/>
</dbReference>
<gene>
    <name evidence="2" type="ORF">BCM02_105381</name>
</gene>